<name>A0A133UD47_9EURY</name>
<dbReference type="Proteomes" id="UP000070284">
    <property type="component" value="Unassembled WGS sequence"/>
</dbReference>
<dbReference type="PANTHER" id="PTHR43568">
    <property type="entry name" value="P PROTEIN"/>
    <property type="match status" value="1"/>
</dbReference>
<gene>
    <name evidence="10" type="ORF">AKJ65_08050</name>
</gene>
<evidence type="ECO:0000313" key="10">
    <source>
        <dbReference type="EMBL" id="KXA92100.1"/>
    </source>
</evidence>
<keyword evidence="5 8" id="KW-0812">Transmembrane</keyword>
<sequence>MELSLLISAVIFVATYAAIISGRVQRSVAAMVGAVLMVVAGLYFGFYTEAEVIEEAIDWNTIGLLLGMMLIVGVLEDTGLFETLSVGVAKLSKGRYFYMLVLFGLLTAVSSTTVDNVTTILLVTPITLSICSELGVDPRPILLVEVLFSNIGGVATLVGDPPNVMISGADPSYLGVPAGGFSYMDFICNLAPTVIVCVVSSVIAFKFLFAEKAQRENSKIRQKSLESLLERDPTNEVKDWTLLKKSLSVLFFVILLFVVHHELGLMPASVALIGAALILLLTRPDVERIVSRVKWTTLLFFAGLFVIVHGVSETGLLTEVASVVMNLTSESLLLSALAILFVAAFGSAIVDNIPFTAVMIKVVGGMSNQIGIESGIFWWALALGAGFGGNGTYIGSSAGVIAVKISEDHGSSISFKYWLKYGAVIMLITAGVAALMLTLQITTTSDIPLLPG</sequence>
<dbReference type="CDD" id="cd01116">
    <property type="entry name" value="P_permease"/>
    <property type="match status" value="1"/>
</dbReference>
<keyword evidence="6 8" id="KW-1133">Transmembrane helix</keyword>
<evidence type="ECO:0000256" key="2">
    <source>
        <dbReference type="ARBA" id="ARBA00009843"/>
    </source>
</evidence>
<dbReference type="InterPro" id="IPR004680">
    <property type="entry name" value="Cit_transptr-like_dom"/>
</dbReference>
<evidence type="ECO:0000259" key="9">
    <source>
        <dbReference type="Pfam" id="PF03600"/>
    </source>
</evidence>
<dbReference type="InterPro" id="IPR000802">
    <property type="entry name" value="Arsenical_pump_ArsB"/>
</dbReference>
<dbReference type="GO" id="GO:0015105">
    <property type="term" value="F:arsenite transmembrane transporter activity"/>
    <property type="evidence" value="ECO:0007669"/>
    <property type="project" value="InterPro"/>
</dbReference>
<comment type="caution">
    <text evidence="10">The sequence shown here is derived from an EMBL/GenBank/DDBJ whole genome shotgun (WGS) entry which is preliminary data.</text>
</comment>
<comment type="subcellular location">
    <subcellularLocation>
        <location evidence="1">Cell membrane</location>
        <topology evidence="1">Multi-pass membrane protein</topology>
    </subcellularLocation>
</comment>
<evidence type="ECO:0000256" key="1">
    <source>
        <dbReference type="ARBA" id="ARBA00004651"/>
    </source>
</evidence>
<accession>A0A133UD47</accession>
<feature type="transmembrane region" description="Helical" evidence="8">
    <location>
        <begin position="421"/>
        <end position="439"/>
    </location>
</feature>
<feature type="domain" description="Citrate transporter-like" evidence="9">
    <location>
        <begin position="16"/>
        <end position="384"/>
    </location>
</feature>
<proteinExistence type="inferred from homology"/>
<evidence type="ECO:0000256" key="5">
    <source>
        <dbReference type="ARBA" id="ARBA00022692"/>
    </source>
</evidence>
<dbReference type="Pfam" id="PF03600">
    <property type="entry name" value="CitMHS"/>
    <property type="match status" value="1"/>
</dbReference>
<keyword evidence="7 8" id="KW-0472">Membrane</keyword>
<keyword evidence="4" id="KW-1003">Cell membrane</keyword>
<dbReference type="PANTHER" id="PTHR43568:SF1">
    <property type="entry name" value="P PROTEIN"/>
    <property type="match status" value="1"/>
</dbReference>
<evidence type="ECO:0000256" key="8">
    <source>
        <dbReference type="SAM" id="Phobius"/>
    </source>
</evidence>
<protein>
    <recommendedName>
        <fullName evidence="9">Citrate transporter-like domain-containing protein</fullName>
    </recommendedName>
</protein>
<evidence type="ECO:0000256" key="4">
    <source>
        <dbReference type="ARBA" id="ARBA00022475"/>
    </source>
</evidence>
<feature type="transmembrane region" description="Helical" evidence="8">
    <location>
        <begin position="27"/>
        <end position="45"/>
    </location>
</feature>
<dbReference type="InterPro" id="IPR051475">
    <property type="entry name" value="Diverse_Ion_Transporter"/>
</dbReference>
<organism evidence="10 11">
    <name type="scientific">candidate division MSBL1 archaeon SCGC-AAA259E19</name>
    <dbReference type="NCBI Taxonomy" id="1698264"/>
    <lineage>
        <taxon>Archaea</taxon>
        <taxon>Methanobacteriati</taxon>
        <taxon>Methanobacteriota</taxon>
        <taxon>candidate division MSBL1</taxon>
    </lineage>
</organism>
<evidence type="ECO:0000256" key="3">
    <source>
        <dbReference type="ARBA" id="ARBA00022448"/>
    </source>
</evidence>
<reference evidence="10 11" key="1">
    <citation type="journal article" date="2016" name="Sci. Rep.">
        <title>Metabolic traits of an uncultured archaeal lineage -MSBL1- from brine pools of the Red Sea.</title>
        <authorList>
            <person name="Mwirichia R."/>
            <person name="Alam I."/>
            <person name="Rashid M."/>
            <person name="Vinu M."/>
            <person name="Ba-Alawi W."/>
            <person name="Anthony Kamau A."/>
            <person name="Kamanda Ngugi D."/>
            <person name="Goker M."/>
            <person name="Klenk H.P."/>
            <person name="Bajic V."/>
            <person name="Stingl U."/>
        </authorList>
    </citation>
    <scope>NUCLEOTIDE SEQUENCE [LARGE SCALE GENOMIC DNA]</scope>
    <source>
        <strain evidence="10">SCGC-AAA259E19</strain>
    </source>
</reference>
<dbReference type="AlphaFoldDB" id="A0A133UD47"/>
<feature type="transmembrane region" description="Helical" evidence="8">
    <location>
        <begin position="95"/>
        <end position="128"/>
    </location>
</feature>
<feature type="transmembrane region" description="Helical" evidence="8">
    <location>
        <begin position="242"/>
        <end position="259"/>
    </location>
</feature>
<feature type="transmembrane region" description="Helical" evidence="8">
    <location>
        <begin position="293"/>
        <end position="312"/>
    </location>
</feature>
<evidence type="ECO:0000256" key="6">
    <source>
        <dbReference type="ARBA" id="ARBA00022989"/>
    </source>
</evidence>
<dbReference type="EMBL" id="LHXO01000186">
    <property type="protein sequence ID" value="KXA92100.1"/>
    <property type="molecule type" value="Genomic_DNA"/>
</dbReference>
<keyword evidence="11" id="KW-1185">Reference proteome</keyword>
<feature type="transmembrane region" description="Helical" evidence="8">
    <location>
        <begin position="265"/>
        <end position="281"/>
    </location>
</feature>
<feature type="transmembrane region" description="Helical" evidence="8">
    <location>
        <begin position="57"/>
        <end position="75"/>
    </location>
</feature>
<evidence type="ECO:0000313" key="11">
    <source>
        <dbReference type="Proteomes" id="UP000070284"/>
    </source>
</evidence>
<feature type="transmembrane region" description="Helical" evidence="8">
    <location>
        <begin position="190"/>
        <end position="209"/>
    </location>
</feature>
<evidence type="ECO:0000256" key="7">
    <source>
        <dbReference type="ARBA" id="ARBA00023136"/>
    </source>
</evidence>
<comment type="similarity">
    <text evidence="2">Belongs to the CitM (TC 2.A.11) transporter family.</text>
</comment>
<keyword evidence="3" id="KW-0813">Transport</keyword>
<feature type="transmembrane region" description="Helical" evidence="8">
    <location>
        <begin position="332"/>
        <end position="355"/>
    </location>
</feature>
<dbReference type="GO" id="GO:0005886">
    <property type="term" value="C:plasma membrane"/>
    <property type="evidence" value="ECO:0007669"/>
    <property type="project" value="UniProtKB-SubCell"/>
</dbReference>
<feature type="transmembrane region" description="Helical" evidence="8">
    <location>
        <begin position="376"/>
        <end position="401"/>
    </location>
</feature>
<dbReference type="PRINTS" id="PR00758">
    <property type="entry name" value="ARSENICPUMP"/>
</dbReference>